<comment type="subcellular location">
    <subcellularLocation>
        <location evidence="1">Membrane</location>
    </subcellularLocation>
</comment>
<dbReference type="InParanoid" id="A0A1E7EZI7"/>
<evidence type="ECO:0000313" key="8">
    <source>
        <dbReference type="EMBL" id="OEU11215.1"/>
    </source>
</evidence>
<feature type="coiled-coil region" evidence="5">
    <location>
        <begin position="999"/>
        <end position="1026"/>
    </location>
</feature>
<dbReference type="Pfam" id="PF00083">
    <property type="entry name" value="Sugar_tr"/>
    <property type="match status" value="1"/>
</dbReference>
<organism evidence="8 9">
    <name type="scientific">Fragilariopsis cylindrus CCMP1102</name>
    <dbReference type="NCBI Taxonomy" id="635003"/>
    <lineage>
        <taxon>Eukaryota</taxon>
        <taxon>Sar</taxon>
        <taxon>Stramenopiles</taxon>
        <taxon>Ochrophyta</taxon>
        <taxon>Bacillariophyta</taxon>
        <taxon>Bacillariophyceae</taxon>
        <taxon>Bacillariophycidae</taxon>
        <taxon>Bacillariales</taxon>
        <taxon>Bacillariaceae</taxon>
        <taxon>Fragilariopsis</taxon>
    </lineage>
</organism>
<dbReference type="Proteomes" id="UP000095751">
    <property type="component" value="Unassembled WGS sequence"/>
</dbReference>
<feature type="transmembrane region" description="Helical" evidence="7">
    <location>
        <begin position="131"/>
        <end position="151"/>
    </location>
</feature>
<keyword evidence="5" id="KW-0175">Coiled coil</keyword>
<dbReference type="KEGG" id="fcy:FRACYDRAFT_246328"/>
<feature type="region of interest" description="Disordered" evidence="6">
    <location>
        <begin position="972"/>
        <end position="992"/>
    </location>
</feature>
<evidence type="ECO:0000256" key="4">
    <source>
        <dbReference type="ARBA" id="ARBA00023136"/>
    </source>
</evidence>
<feature type="transmembrane region" description="Helical" evidence="7">
    <location>
        <begin position="459"/>
        <end position="483"/>
    </location>
</feature>
<dbReference type="PANTHER" id="PTHR35711">
    <property type="entry name" value="EXPRESSED PROTEIN"/>
    <property type="match status" value="1"/>
</dbReference>
<keyword evidence="9" id="KW-1185">Reference proteome</keyword>
<dbReference type="OrthoDB" id="433512at2759"/>
<dbReference type="GO" id="GO:0016020">
    <property type="term" value="C:membrane"/>
    <property type="evidence" value="ECO:0007669"/>
    <property type="project" value="UniProtKB-SubCell"/>
</dbReference>
<dbReference type="PANTHER" id="PTHR35711:SF1">
    <property type="entry name" value="ECTODERMAL, ISOFORM F"/>
    <property type="match status" value="1"/>
</dbReference>
<sequence>MSIGSSAMGTGWMTGWYFGASCCDDEPPGMVGGNHNILVHYEDVCAPDPSGIVVCLFGESYILFSIGTLTPIWKILYPNCFNNSNNNNNTSSCSPIVIQYSLIYGVLIGIILGMISLGYISNRIGRRNGSIITSFLMCLGSFFLVVLSLLFTSSSYDDDEDNAAASSSGDDDEDVVLLFRGIVVSLFIFGIGVGGEYPLSASLASEKATATSAATAIAGTEEEEEEEIIQQNHQQMTQTTMTNTMIDSKKIPLVNSNIDDDNDNDYDDVKGTVEGTTVAVDQMNQKRNQKRYSDGRGRSVQLIFANQGLGIWCNTLTIILYLKESKVWLNNKNDNDTTNTGNHTSTSTSTTSRKIKSISSNTINAVNNTVRITTRTADYNNDDDDDDDGIVREKTKNTALLFHQQYGMRLFGASMSWLLWDISFYGNKLFQSIFIIALFDGGSSSSDSSNNDTAAASLLQLTSVSFLNATVALIGYYCAAYIIELPWLGRNKIGVAIINAKPASADDYNQTTDYVDFGEQIEEDEDTNTTTTTNATTEEDEDEEEEEEEVNPYLIYKDIIDDPFNLPVEPTLFEYDLNRKGGQWNFILEYPISSEVVQDVQEKTDAAKTSIEIRLYDRGCLYNNGNDPVELIVGTAVNDPTFSPFDYAATSIVISNEDNNDDDFDYDYIDENSDKISIARLDMLLGGKIDDMTIRLLIEEYPTLRTIDGSDNNIEFCVRISLLKDKKFEINTIETIIVLEDIFVINDSTVVLLDAYTKRKENQQNSGRLSYGVDAYICNGKNLPIIADQTGLAAGLMYEVCHSINSVAAAETIKPMITERISFPQGAILRICVKPDKYSTGLVSVTNVQTLLFEAVLYKEPVDDEMTDTEIEMENEDDDFVAFAYRQKSVENGYSSLLRLSEMKCEPNPYYEGEIVCAVDTLLRSEFYIPRRRINKETSTSQLVSSMSLSSPKNISYSFLPLMVKVTGRANLQFGDGKNTNTDDNSSNEDRQRQRNLLLRRAEHGHQQQQQQLQQYDTQQQQDQDQQFLLQRMLQRNTTMTSTISIGNGPQQRQLQVGQQNPFWEISIPKVVFDEIDGGSRLDFQLLYSLSDAISSDMIQIEIWTEGCQRIGLDDDSLDDDGDGNSTSTKTSGPLLTFSPSSLLSSASGPTSDLIEILTTDAIATGDGKSGKTQRFRTTIRWKYLENKQFGVQLVDSDFFKEISDGFAQIALCVRTQLHTPPPVPDVTDANDSTITNDEVFSIGQEVNYRETVVTINLDFDGGTTFGSAFYLTARDDECMDRLDKLYGGETGIYSEELFFSLNGYYGSTLYQTLAAKHDYRVRPPPPPEIAGASFIGYILCRTPLTCTSAQWLNWLMSQSIFSASVPKIKCQGNG</sequence>
<proteinExistence type="predicted"/>
<reference evidence="8 9" key="1">
    <citation type="submission" date="2016-09" db="EMBL/GenBank/DDBJ databases">
        <title>Extensive genetic diversity and differential bi-allelic expression allows diatom success in the polar Southern Ocean.</title>
        <authorList>
            <consortium name="DOE Joint Genome Institute"/>
            <person name="Mock T."/>
            <person name="Otillar R.P."/>
            <person name="Strauss J."/>
            <person name="Dupont C."/>
            <person name="Frickenhaus S."/>
            <person name="Maumus F."/>
            <person name="Mcmullan M."/>
            <person name="Sanges R."/>
            <person name="Schmutz J."/>
            <person name="Toseland A."/>
            <person name="Valas R."/>
            <person name="Veluchamy A."/>
            <person name="Ward B.J."/>
            <person name="Allen A."/>
            <person name="Barry K."/>
            <person name="Falciatore A."/>
            <person name="Ferrante M."/>
            <person name="Fortunato A.E."/>
            <person name="Gloeckner G."/>
            <person name="Gruber A."/>
            <person name="Hipkin R."/>
            <person name="Janech M."/>
            <person name="Kroth P."/>
            <person name="Leese F."/>
            <person name="Lindquist E."/>
            <person name="Lyon B.R."/>
            <person name="Martin J."/>
            <person name="Mayer C."/>
            <person name="Parker M."/>
            <person name="Quesneville H."/>
            <person name="Raymond J."/>
            <person name="Uhlig C."/>
            <person name="Valentin K.U."/>
            <person name="Worden A.Z."/>
            <person name="Armbrust E.V."/>
            <person name="Bowler C."/>
            <person name="Green B."/>
            <person name="Moulton V."/>
            <person name="Van Oosterhout C."/>
            <person name="Grigoriev I."/>
        </authorList>
    </citation>
    <scope>NUCLEOTIDE SEQUENCE [LARGE SCALE GENOMIC DNA]</scope>
    <source>
        <strain evidence="8 9">CCMP1102</strain>
    </source>
</reference>
<evidence type="ECO:0000256" key="5">
    <source>
        <dbReference type="SAM" id="Coils"/>
    </source>
</evidence>
<evidence type="ECO:0000256" key="1">
    <source>
        <dbReference type="ARBA" id="ARBA00004370"/>
    </source>
</evidence>
<feature type="compositionally biased region" description="Low complexity" evidence="6">
    <location>
        <begin position="1124"/>
        <end position="1134"/>
    </location>
</feature>
<dbReference type="InterPro" id="IPR036259">
    <property type="entry name" value="MFS_trans_sf"/>
</dbReference>
<gene>
    <name evidence="8" type="ORF">FRACYDRAFT_246328</name>
</gene>
<feature type="compositionally biased region" description="Acidic residues" evidence="6">
    <location>
        <begin position="537"/>
        <end position="549"/>
    </location>
</feature>
<dbReference type="SUPFAM" id="SSF103473">
    <property type="entry name" value="MFS general substrate transporter"/>
    <property type="match status" value="1"/>
</dbReference>
<keyword evidence="2 7" id="KW-0812">Transmembrane</keyword>
<dbReference type="EMBL" id="KV784369">
    <property type="protein sequence ID" value="OEU11215.1"/>
    <property type="molecule type" value="Genomic_DNA"/>
</dbReference>
<keyword evidence="3 7" id="KW-1133">Transmembrane helix</keyword>
<accession>A0A1E7EZI7</accession>
<evidence type="ECO:0000313" key="9">
    <source>
        <dbReference type="Proteomes" id="UP000095751"/>
    </source>
</evidence>
<feature type="region of interest" description="Disordered" evidence="6">
    <location>
        <begin position="518"/>
        <end position="549"/>
    </location>
</feature>
<feature type="transmembrane region" description="Helical" evidence="7">
    <location>
        <begin position="177"/>
        <end position="197"/>
    </location>
</feature>
<protein>
    <submittedName>
        <fullName evidence="8">Uncharacterized protein</fullName>
    </submittedName>
</protein>
<feature type="transmembrane region" description="Helical" evidence="7">
    <location>
        <begin position="97"/>
        <end position="119"/>
    </location>
</feature>
<evidence type="ECO:0000256" key="2">
    <source>
        <dbReference type="ARBA" id="ARBA00022692"/>
    </source>
</evidence>
<dbReference type="GO" id="GO:0022857">
    <property type="term" value="F:transmembrane transporter activity"/>
    <property type="evidence" value="ECO:0007669"/>
    <property type="project" value="InterPro"/>
</dbReference>
<dbReference type="InterPro" id="IPR005828">
    <property type="entry name" value="MFS_sugar_transport-like"/>
</dbReference>
<name>A0A1E7EZI7_9STRA</name>
<feature type="region of interest" description="Disordered" evidence="6">
    <location>
        <begin position="332"/>
        <end position="354"/>
    </location>
</feature>
<evidence type="ECO:0000256" key="6">
    <source>
        <dbReference type="SAM" id="MobiDB-lite"/>
    </source>
</evidence>
<evidence type="ECO:0000256" key="7">
    <source>
        <dbReference type="SAM" id="Phobius"/>
    </source>
</evidence>
<evidence type="ECO:0000256" key="3">
    <source>
        <dbReference type="ARBA" id="ARBA00022989"/>
    </source>
</evidence>
<keyword evidence="4 7" id="KW-0472">Membrane</keyword>
<dbReference type="Gene3D" id="1.20.1250.20">
    <property type="entry name" value="MFS general substrate transporter like domains"/>
    <property type="match status" value="2"/>
</dbReference>
<feature type="region of interest" description="Disordered" evidence="6">
    <location>
        <begin position="1115"/>
        <end position="1134"/>
    </location>
</feature>